<evidence type="ECO:0000256" key="5">
    <source>
        <dbReference type="ARBA" id="ARBA00022832"/>
    </source>
</evidence>
<dbReference type="OrthoDB" id="434092at2759"/>
<feature type="transmembrane region" description="Helical" evidence="10">
    <location>
        <begin position="169"/>
        <end position="192"/>
    </location>
</feature>
<dbReference type="Pfam" id="PF01151">
    <property type="entry name" value="ELO"/>
    <property type="match status" value="1"/>
</dbReference>
<dbReference type="EC" id="2.3.1.199" evidence="10"/>
<dbReference type="PANTHER" id="PTHR11157">
    <property type="entry name" value="FATTY ACID ACYL TRANSFERASE-RELATED"/>
    <property type="match status" value="1"/>
</dbReference>
<keyword evidence="4 10" id="KW-0812">Transmembrane</keyword>
<feature type="transmembrane region" description="Helical" evidence="10">
    <location>
        <begin position="33"/>
        <end position="54"/>
    </location>
</feature>
<dbReference type="InterPro" id="IPR002076">
    <property type="entry name" value="ELO_fam"/>
</dbReference>
<evidence type="ECO:0000313" key="12">
    <source>
        <dbReference type="Proteomes" id="UP000821853"/>
    </source>
</evidence>
<dbReference type="GO" id="GO:0034626">
    <property type="term" value="P:fatty acid elongation, polyunsaturated fatty acid"/>
    <property type="evidence" value="ECO:0007669"/>
    <property type="project" value="TreeGrafter"/>
</dbReference>
<dbReference type="VEuPathDB" id="VectorBase:HLOH_062558"/>
<dbReference type="GO" id="GO:0034625">
    <property type="term" value="P:fatty acid elongation, monounsaturated fatty acid"/>
    <property type="evidence" value="ECO:0007669"/>
    <property type="project" value="TreeGrafter"/>
</dbReference>
<evidence type="ECO:0000256" key="1">
    <source>
        <dbReference type="ARBA" id="ARBA00004141"/>
    </source>
</evidence>
<feature type="transmembrane region" description="Helical" evidence="10">
    <location>
        <begin position="204"/>
        <end position="225"/>
    </location>
</feature>
<keyword evidence="9 10" id="KW-0275">Fatty acid biosynthesis</keyword>
<gene>
    <name evidence="11" type="ORF">HPB48_005600</name>
</gene>
<dbReference type="GO" id="GO:0019367">
    <property type="term" value="P:fatty acid elongation, saturated fatty acid"/>
    <property type="evidence" value="ECO:0007669"/>
    <property type="project" value="TreeGrafter"/>
</dbReference>
<dbReference type="Proteomes" id="UP000821853">
    <property type="component" value="Chromosome 4"/>
</dbReference>
<proteinExistence type="inferred from homology"/>
<feature type="transmembrane region" description="Helical" evidence="10">
    <location>
        <begin position="231"/>
        <end position="253"/>
    </location>
</feature>
<accession>A0A9J6GI87</accession>
<dbReference type="GO" id="GO:0009922">
    <property type="term" value="F:fatty acid elongase activity"/>
    <property type="evidence" value="ECO:0007669"/>
    <property type="project" value="UniProtKB-EC"/>
</dbReference>
<evidence type="ECO:0000256" key="3">
    <source>
        <dbReference type="ARBA" id="ARBA00022679"/>
    </source>
</evidence>
<reference evidence="11 12" key="1">
    <citation type="journal article" date="2020" name="Cell">
        <title>Large-Scale Comparative Analyses of Tick Genomes Elucidate Their Genetic Diversity and Vector Capacities.</title>
        <authorList>
            <consortium name="Tick Genome and Microbiome Consortium (TIGMIC)"/>
            <person name="Jia N."/>
            <person name="Wang J."/>
            <person name="Shi W."/>
            <person name="Du L."/>
            <person name="Sun Y."/>
            <person name="Zhan W."/>
            <person name="Jiang J.F."/>
            <person name="Wang Q."/>
            <person name="Zhang B."/>
            <person name="Ji P."/>
            <person name="Bell-Sakyi L."/>
            <person name="Cui X.M."/>
            <person name="Yuan T.T."/>
            <person name="Jiang B.G."/>
            <person name="Yang W.F."/>
            <person name="Lam T.T."/>
            <person name="Chang Q.C."/>
            <person name="Ding S.J."/>
            <person name="Wang X.J."/>
            <person name="Zhu J.G."/>
            <person name="Ruan X.D."/>
            <person name="Zhao L."/>
            <person name="Wei J.T."/>
            <person name="Ye R.Z."/>
            <person name="Que T.C."/>
            <person name="Du C.H."/>
            <person name="Zhou Y.H."/>
            <person name="Cheng J.X."/>
            <person name="Dai P.F."/>
            <person name="Guo W.B."/>
            <person name="Han X.H."/>
            <person name="Huang E.J."/>
            <person name="Li L.F."/>
            <person name="Wei W."/>
            <person name="Gao Y.C."/>
            <person name="Liu J.Z."/>
            <person name="Shao H.Z."/>
            <person name="Wang X."/>
            <person name="Wang C.C."/>
            <person name="Yang T.C."/>
            <person name="Huo Q.B."/>
            <person name="Li W."/>
            <person name="Chen H.Y."/>
            <person name="Chen S.E."/>
            <person name="Zhou L.G."/>
            <person name="Ni X.B."/>
            <person name="Tian J.H."/>
            <person name="Sheng Y."/>
            <person name="Liu T."/>
            <person name="Pan Y.S."/>
            <person name="Xia L.Y."/>
            <person name="Li J."/>
            <person name="Zhao F."/>
            <person name="Cao W.C."/>
        </authorList>
    </citation>
    <scope>NUCLEOTIDE SEQUENCE [LARGE SCALE GENOMIC DNA]</scope>
    <source>
        <strain evidence="11">HaeL-2018</strain>
    </source>
</reference>
<sequence>MEARFPDYCGLPFLGIHVATARVEGWALTGSPLPIAAITATYLYFVAVAGPRWMSGRKAFDLRACILVYNLVTAFLSAFFTFRFAKLAYWDLGYSFLQDLDLSGSPASLEIVRLSWWFYLFKLSELSDTVFFVLRKNSHQVSALHVVHHVIVSWNLWLCVTYGAQSHAMLVACLNSAVHVFMYTYYFIAALGPRFRRFLWWKKYLTMMQIGQFVVLLLQAVGMVFVKGNFVPLFVWLQFAQAILFFVWFIAFYSNAYKKRHVSEVRTR</sequence>
<comment type="caution">
    <text evidence="11">The sequence shown here is derived from an EMBL/GenBank/DDBJ whole genome shotgun (WGS) entry which is preliminary data.</text>
</comment>
<dbReference type="PANTHER" id="PTHR11157:SF69">
    <property type="entry name" value="ELONGATION OF VERY LONG CHAIN FATTY ACIDS PROTEIN 7"/>
    <property type="match status" value="1"/>
</dbReference>
<evidence type="ECO:0000256" key="4">
    <source>
        <dbReference type="ARBA" id="ARBA00022692"/>
    </source>
</evidence>
<evidence type="ECO:0000256" key="7">
    <source>
        <dbReference type="ARBA" id="ARBA00023098"/>
    </source>
</evidence>
<evidence type="ECO:0000256" key="8">
    <source>
        <dbReference type="ARBA" id="ARBA00023136"/>
    </source>
</evidence>
<keyword evidence="3 10" id="KW-0808">Transferase</keyword>
<protein>
    <recommendedName>
        <fullName evidence="10">Elongation of very long chain fatty acids protein</fullName>
        <ecNumber evidence="10">2.3.1.199</ecNumber>
    </recommendedName>
    <alternativeName>
        <fullName evidence="10">Very-long-chain 3-oxoacyl-CoA synthase</fullName>
    </alternativeName>
</protein>
<dbReference type="OMA" id="FVWIEFA"/>
<dbReference type="GO" id="GO:0042761">
    <property type="term" value="P:very long-chain fatty acid biosynthetic process"/>
    <property type="evidence" value="ECO:0007669"/>
    <property type="project" value="TreeGrafter"/>
</dbReference>
<comment type="subcellular location">
    <subcellularLocation>
        <location evidence="1">Membrane</location>
        <topology evidence="1">Multi-pass membrane protein</topology>
    </subcellularLocation>
</comment>
<keyword evidence="12" id="KW-1185">Reference proteome</keyword>
<evidence type="ECO:0000256" key="10">
    <source>
        <dbReference type="RuleBase" id="RU361115"/>
    </source>
</evidence>
<feature type="transmembrane region" description="Helical" evidence="10">
    <location>
        <begin position="66"/>
        <end position="85"/>
    </location>
</feature>
<dbReference type="GO" id="GO:0030148">
    <property type="term" value="P:sphingolipid biosynthetic process"/>
    <property type="evidence" value="ECO:0007669"/>
    <property type="project" value="TreeGrafter"/>
</dbReference>
<dbReference type="GO" id="GO:0005789">
    <property type="term" value="C:endoplasmic reticulum membrane"/>
    <property type="evidence" value="ECO:0007669"/>
    <property type="project" value="TreeGrafter"/>
</dbReference>
<keyword evidence="8 10" id="KW-0472">Membrane</keyword>
<evidence type="ECO:0000256" key="6">
    <source>
        <dbReference type="ARBA" id="ARBA00022989"/>
    </source>
</evidence>
<dbReference type="AlphaFoldDB" id="A0A9J6GI87"/>
<keyword evidence="6 10" id="KW-1133">Transmembrane helix</keyword>
<comment type="catalytic activity">
    <reaction evidence="10">
        <text>a very-long-chain acyl-CoA + malonyl-CoA + H(+) = a very-long-chain 3-oxoacyl-CoA + CO2 + CoA</text>
        <dbReference type="Rhea" id="RHEA:32727"/>
        <dbReference type="ChEBI" id="CHEBI:15378"/>
        <dbReference type="ChEBI" id="CHEBI:16526"/>
        <dbReference type="ChEBI" id="CHEBI:57287"/>
        <dbReference type="ChEBI" id="CHEBI:57384"/>
        <dbReference type="ChEBI" id="CHEBI:90725"/>
        <dbReference type="ChEBI" id="CHEBI:90736"/>
        <dbReference type="EC" id="2.3.1.199"/>
    </reaction>
</comment>
<keyword evidence="5 10" id="KW-0276">Fatty acid metabolism</keyword>
<keyword evidence="2 10" id="KW-0444">Lipid biosynthesis</keyword>
<organism evidence="11 12">
    <name type="scientific">Haemaphysalis longicornis</name>
    <name type="common">Bush tick</name>
    <dbReference type="NCBI Taxonomy" id="44386"/>
    <lineage>
        <taxon>Eukaryota</taxon>
        <taxon>Metazoa</taxon>
        <taxon>Ecdysozoa</taxon>
        <taxon>Arthropoda</taxon>
        <taxon>Chelicerata</taxon>
        <taxon>Arachnida</taxon>
        <taxon>Acari</taxon>
        <taxon>Parasitiformes</taxon>
        <taxon>Ixodida</taxon>
        <taxon>Ixodoidea</taxon>
        <taxon>Ixodidae</taxon>
        <taxon>Haemaphysalinae</taxon>
        <taxon>Haemaphysalis</taxon>
    </lineage>
</organism>
<evidence type="ECO:0000256" key="2">
    <source>
        <dbReference type="ARBA" id="ARBA00022516"/>
    </source>
</evidence>
<name>A0A9J6GI87_HAELO</name>
<comment type="similarity">
    <text evidence="10">Belongs to the ELO family.</text>
</comment>
<keyword evidence="7 10" id="KW-0443">Lipid metabolism</keyword>
<dbReference type="EMBL" id="JABSTR010000006">
    <property type="protein sequence ID" value="KAH9374280.1"/>
    <property type="molecule type" value="Genomic_DNA"/>
</dbReference>
<evidence type="ECO:0000256" key="9">
    <source>
        <dbReference type="ARBA" id="ARBA00023160"/>
    </source>
</evidence>
<evidence type="ECO:0000313" key="11">
    <source>
        <dbReference type="EMBL" id="KAH9374280.1"/>
    </source>
</evidence>